<dbReference type="GO" id="GO:0016301">
    <property type="term" value="F:kinase activity"/>
    <property type="evidence" value="ECO:0007669"/>
    <property type="project" value="UniProtKB-KW"/>
</dbReference>
<dbReference type="PROSITE" id="PS00583">
    <property type="entry name" value="PFKB_KINASES_1"/>
    <property type="match status" value="1"/>
</dbReference>
<organism evidence="4 5">
    <name type="scientific">Pseudobutyrivibrio ruminis</name>
    <dbReference type="NCBI Taxonomy" id="46206"/>
    <lineage>
        <taxon>Bacteria</taxon>
        <taxon>Bacillati</taxon>
        <taxon>Bacillota</taxon>
        <taxon>Clostridia</taxon>
        <taxon>Lachnospirales</taxon>
        <taxon>Lachnospiraceae</taxon>
        <taxon>Pseudobutyrivibrio</taxon>
    </lineage>
</organism>
<evidence type="ECO:0000256" key="1">
    <source>
        <dbReference type="ARBA" id="ARBA00022679"/>
    </source>
</evidence>
<comment type="caution">
    <text evidence="4">The sequence shown here is derived from an EMBL/GenBank/DDBJ whole genome shotgun (WGS) entry which is preliminary data.</text>
</comment>
<dbReference type="AlphaFoldDB" id="A0A927UER1"/>
<evidence type="ECO:0000259" key="3">
    <source>
        <dbReference type="Pfam" id="PF00294"/>
    </source>
</evidence>
<proteinExistence type="predicted"/>
<keyword evidence="2 4" id="KW-0418">Kinase</keyword>
<accession>A0A927UER1</accession>
<dbReference type="Proteomes" id="UP000766246">
    <property type="component" value="Unassembled WGS sequence"/>
</dbReference>
<dbReference type="InterPro" id="IPR011611">
    <property type="entry name" value="PfkB_dom"/>
</dbReference>
<name>A0A927UER1_9FIRM</name>
<protein>
    <submittedName>
        <fullName evidence="4">Carbohydrate kinase family protein</fullName>
    </submittedName>
</protein>
<dbReference type="Gene3D" id="3.40.1190.20">
    <property type="match status" value="1"/>
</dbReference>
<evidence type="ECO:0000313" key="5">
    <source>
        <dbReference type="Proteomes" id="UP000766246"/>
    </source>
</evidence>
<keyword evidence="1" id="KW-0808">Transferase</keyword>
<evidence type="ECO:0000256" key="2">
    <source>
        <dbReference type="ARBA" id="ARBA00022777"/>
    </source>
</evidence>
<dbReference type="EMBL" id="SVER01000035">
    <property type="protein sequence ID" value="MBE5920502.1"/>
    <property type="molecule type" value="Genomic_DNA"/>
</dbReference>
<dbReference type="SUPFAM" id="SSF53613">
    <property type="entry name" value="Ribokinase-like"/>
    <property type="match status" value="1"/>
</dbReference>
<dbReference type="PANTHER" id="PTHR10584:SF166">
    <property type="entry name" value="RIBOKINASE"/>
    <property type="match status" value="1"/>
</dbReference>
<dbReference type="InterPro" id="IPR002173">
    <property type="entry name" value="Carboh/pur_kinase_PfkB_CS"/>
</dbReference>
<dbReference type="PANTHER" id="PTHR10584">
    <property type="entry name" value="SUGAR KINASE"/>
    <property type="match status" value="1"/>
</dbReference>
<feature type="domain" description="Carbohydrate kinase PfkB" evidence="3">
    <location>
        <begin position="198"/>
        <end position="286"/>
    </location>
</feature>
<dbReference type="InterPro" id="IPR029056">
    <property type="entry name" value="Ribokinase-like"/>
</dbReference>
<evidence type="ECO:0000313" key="4">
    <source>
        <dbReference type="EMBL" id="MBE5920502.1"/>
    </source>
</evidence>
<gene>
    <name evidence="4" type="ORF">E7272_11770</name>
</gene>
<dbReference type="Pfam" id="PF00294">
    <property type="entry name" value="PfkB"/>
    <property type="match status" value="1"/>
</dbReference>
<sequence>MSKFIVAGITQLETIVKVKEIPIKYEPYTGERDTIYIAAGGDAFNESLALKWLGNDVEFMTVVGENEDLNIFNPSNRGVTLSTEYVLPIIKETPMEVLLYDTRRKAQRFEDLKDIRNASYDMMLVDPLVPGCDMMVLSNVNFCRPFISRAKDNNKKLAVKIHSYKRDKEIYNEDFLKNADIIYFNDNTIEDDPYDFVKEMAGKYDPEIIVLGQGENGVLIYDKYKDFSAHYNAVNSKQIVNTAGAGNALFACFLHYFLKTGDSKISIHKALLFASNYIGYMGTSNGFMTEEELEHWDNLIWNPRNAM</sequence>
<reference evidence="4" key="1">
    <citation type="submission" date="2019-04" db="EMBL/GenBank/DDBJ databases">
        <title>Evolution of Biomass-Degrading Anaerobic Consortia Revealed by Metagenomics.</title>
        <authorList>
            <person name="Peng X."/>
        </authorList>
    </citation>
    <scope>NUCLEOTIDE SEQUENCE</scope>
    <source>
        <strain evidence="4">SIG311</strain>
    </source>
</reference>